<dbReference type="EMBL" id="BAABJW010000002">
    <property type="protein sequence ID" value="GAA4808624.1"/>
    <property type="molecule type" value="Genomic_DNA"/>
</dbReference>
<evidence type="ECO:0000313" key="1">
    <source>
        <dbReference type="EMBL" id="GAA4808624.1"/>
    </source>
</evidence>
<keyword evidence="2" id="KW-1185">Reference proteome</keyword>
<sequence>MLFNCKNDRDIVERSYSWNSMKVTATAYNSLSYQTDSSPLITAFGDSLKPGLKYIAVSNDLLRKGLKHNIPVKIEGLEGIYWVKDKMHPRWKNKIDIYMGTDVKAAKLWGRKKVCIDYGIPIKD</sequence>
<proteinExistence type="predicted"/>
<reference evidence="2" key="1">
    <citation type="journal article" date="2019" name="Int. J. Syst. Evol. Microbiol.">
        <title>The Global Catalogue of Microorganisms (GCM) 10K type strain sequencing project: providing services to taxonomists for standard genome sequencing and annotation.</title>
        <authorList>
            <consortium name="The Broad Institute Genomics Platform"/>
            <consortium name="The Broad Institute Genome Sequencing Center for Infectious Disease"/>
            <person name="Wu L."/>
            <person name="Ma J."/>
        </authorList>
    </citation>
    <scope>NUCLEOTIDE SEQUENCE [LARGE SCALE GENOMIC DNA]</scope>
    <source>
        <strain evidence="2">JCM 18325</strain>
    </source>
</reference>
<accession>A0ABP9CIR4</accession>
<dbReference type="CDD" id="cd22784">
    <property type="entry name" value="DPBB_MltA_YuiC-like"/>
    <property type="match status" value="1"/>
</dbReference>
<name>A0ABP9CIR4_9FLAO</name>
<comment type="caution">
    <text evidence="1">The sequence shown here is derived from an EMBL/GenBank/DDBJ whole genome shotgun (WGS) entry which is preliminary data.</text>
</comment>
<gene>
    <name evidence="1" type="ORF">GCM10023330_14210</name>
</gene>
<protein>
    <submittedName>
        <fullName evidence="1">3D domain-containing protein</fullName>
    </submittedName>
</protein>
<dbReference type="Proteomes" id="UP001501433">
    <property type="component" value="Unassembled WGS sequence"/>
</dbReference>
<organism evidence="1 2">
    <name type="scientific">Litoribaculum gwangyangense</name>
    <dbReference type="NCBI Taxonomy" id="1130722"/>
    <lineage>
        <taxon>Bacteria</taxon>
        <taxon>Pseudomonadati</taxon>
        <taxon>Bacteroidota</taxon>
        <taxon>Flavobacteriia</taxon>
        <taxon>Flavobacteriales</taxon>
        <taxon>Flavobacteriaceae</taxon>
        <taxon>Litoribaculum</taxon>
    </lineage>
</organism>
<evidence type="ECO:0000313" key="2">
    <source>
        <dbReference type="Proteomes" id="UP001501433"/>
    </source>
</evidence>